<accession>A0A0F9V7V9</accession>
<sequence length="216" mass="25833">MKLHAERITYRKKKKNLFRIKFNSQGRVITRPNTYTYCGLTAKKELLDENNKICEKCAQLYCFEHRDEKQGVSNMYPSNENDLEYGACGTCLHQKYFTPELYLELQLLNIKWKLSFGGTLTVFSDIIPKNAYYLRLVMILHTHQRLTKDFYITMKKRKMHTVVQMMDPHAIVHNWHQHQRRIIHNPNSMLKGFIVIHGCRTYCQNKNYRKLEAKKK</sequence>
<dbReference type="EMBL" id="LAZR01000069">
    <property type="protein sequence ID" value="KKN95772.1"/>
    <property type="molecule type" value="Genomic_DNA"/>
</dbReference>
<protein>
    <submittedName>
        <fullName evidence="1">Uncharacterized protein</fullName>
    </submittedName>
</protein>
<proteinExistence type="predicted"/>
<evidence type="ECO:0000313" key="1">
    <source>
        <dbReference type="EMBL" id="KKN95772.1"/>
    </source>
</evidence>
<name>A0A0F9V7V9_9ZZZZ</name>
<organism evidence="1">
    <name type="scientific">marine sediment metagenome</name>
    <dbReference type="NCBI Taxonomy" id="412755"/>
    <lineage>
        <taxon>unclassified sequences</taxon>
        <taxon>metagenomes</taxon>
        <taxon>ecological metagenomes</taxon>
    </lineage>
</organism>
<dbReference type="AlphaFoldDB" id="A0A0F9V7V9"/>
<gene>
    <name evidence="1" type="ORF">LCGC14_0176410</name>
</gene>
<reference evidence="1" key="1">
    <citation type="journal article" date="2015" name="Nature">
        <title>Complex archaea that bridge the gap between prokaryotes and eukaryotes.</title>
        <authorList>
            <person name="Spang A."/>
            <person name="Saw J.H."/>
            <person name="Jorgensen S.L."/>
            <person name="Zaremba-Niedzwiedzka K."/>
            <person name="Martijn J."/>
            <person name="Lind A.E."/>
            <person name="van Eijk R."/>
            <person name="Schleper C."/>
            <person name="Guy L."/>
            <person name="Ettema T.J."/>
        </authorList>
    </citation>
    <scope>NUCLEOTIDE SEQUENCE</scope>
</reference>
<comment type="caution">
    <text evidence="1">The sequence shown here is derived from an EMBL/GenBank/DDBJ whole genome shotgun (WGS) entry which is preliminary data.</text>
</comment>